<accession>A0A5N1IMM0</accession>
<evidence type="ECO:0000313" key="2">
    <source>
        <dbReference type="Proteomes" id="UP000326570"/>
    </source>
</evidence>
<evidence type="ECO:0000313" key="1">
    <source>
        <dbReference type="EMBL" id="KAA9325167.1"/>
    </source>
</evidence>
<evidence type="ECO:0008006" key="3">
    <source>
        <dbReference type="Google" id="ProtNLM"/>
    </source>
</evidence>
<gene>
    <name evidence="1" type="ORF">F0P94_18220</name>
</gene>
<dbReference type="AlphaFoldDB" id="A0A5N1IMM0"/>
<dbReference type="RefSeq" id="WP_150905756.1">
    <property type="nucleotide sequence ID" value="NZ_VTWT01000013.1"/>
</dbReference>
<protein>
    <recommendedName>
        <fullName evidence="3">PD-(D/E)XK nuclease family protein</fullName>
    </recommendedName>
</protein>
<dbReference type="EMBL" id="VTWT01000013">
    <property type="protein sequence ID" value="KAA9325167.1"/>
    <property type="molecule type" value="Genomic_DNA"/>
</dbReference>
<dbReference type="InterPro" id="IPR029470">
    <property type="entry name" value="PDDEXK_4"/>
</dbReference>
<comment type="caution">
    <text evidence="1">The sequence shown here is derived from an EMBL/GenBank/DDBJ whole genome shotgun (WGS) entry which is preliminary data.</text>
</comment>
<dbReference type="Proteomes" id="UP000326570">
    <property type="component" value="Unassembled WGS sequence"/>
</dbReference>
<dbReference type="Pfam" id="PF14281">
    <property type="entry name" value="PDDEXK_4"/>
    <property type="match status" value="1"/>
</dbReference>
<sequence>MENLLEKIGIIDFKYEKLRHQNNFNIFSILKSKTDEVHLHSRFIAELLNPKGTHKQGVVFLEAFLKLIECSDFPAQGTTVLNEYRKIDLLIRNGKKAIIIENKIWAGDQKDQLYRYYQTMLAEGATEIKLIYLTLEGREPSNYSLGPLQGNQELDKFLTLLSYDTDINKWLDNCIKEVALVPVIRETLVQYKGIINDLTGNAMSNDEMLEIIKLLSSNDNILKAAKIARNWVHVKWYTEWDFWNDLEKEIAAECTILPYHKFNGDKLDGAIHKRRNKNFWYGITIELIKNNSESVCLMIERGDRTLYYGLIILEDGKDRKDCNAPEYAALRNQIKPNSDDTNKNWLGYKYFSIPINFERFKDDTTLKLANPDFRKKYVASLWTEIKAYIKNCGIREMKLQETETNLLI</sequence>
<keyword evidence="2" id="KW-1185">Reference proteome</keyword>
<proteinExistence type="predicted"/>
<reference evidence="1 2" key="1">
    <citation type="submission" date="2019-09" db="EMBL/GenBank/DDBJ databases">
        <title>Genome sequence of Adhaeribacter sp. M2.</title>
        <authorList>
            <person name="Srinivasan S."/>
        </authorList>
    </citation>
    <scope>NUCLEOTIDE SEQUENCE [LARGE SCALE GENOMIC DNA]</scope>
    <source>
        <strain evidence="1 2">M2</strain>
    </source>
</reference>
<name>A0A5N1IMM0_9BACT</name>
<organism evidence="1 2">
    <name type="scientific">Adhaeribacter soli</name>
    <dbReference type="NCBI Taxonomy" id="2607655"/>
    <lineage>
        <taxon>Bacteria</taxon>
        <taxon>Pseudomonadati</taxon>
        <taxon>Bacteroidota</taxon>
        <taxon>Cytophagia</taxon>
        <taxon>Cytophagales</taxon>
        <taxon>Hymenobacteraceae</taxon>
        <taxon>Adhaeribacter</taxon>
    </lineage>
</organism>